<dbReference type="Proteomes" id="UP001603857">
    <property type="component" value="Unassembled WGS sequence"/>
</dbReference>
<reference evidence="1 2" key="1">
    <citation type="submission" date="2024-08" db="EMBL/GenBank/DDBJ databases">
        <title>Insights into the chromosomal genome structure of Flemingia macrophylla.</title>
        <authorList>
            <person name="Ding Y."/>
            <person name="Zhao Y."/>
            <person name="Bi W."/>
            <person name="Wu M."/>
            <person name="Zhao G."/>
            <person name="Gong Y."/>
            <person name="Li W."/>
            <person name="Zhang P."/>
        </authorList>
    </citation>
    <scope>NUCLEOTIDE SEQUENCE [LARGE SCALE GENOMIC DNA]</scope>
    <source>
        <strain evidence="1">DYQJB</strain>
        <tissue evidence="1">Leaf</tissue>
    </source>
</reference>
<evidence type="ECO:0000313" key="2">
    <source>
        <dbReference type="Proteomes" id="UP001603857"/>
    </source>
</evidence>
<evidence type="ECO:0000313" key="1">
    <source>
        <dbReference type="EMBL" id="KAL2322023.1"/>
    </source>
</evidence>
<gene>
    <name evidence="1" type="ORF">Fmac_026402</name>
</gene>
<protein>
    <submittedName>
        <fullName evidence="1">Uncharacterized protein</fullName>
    </submittedName>
</protein>
<comment type="caution">
    <text evidence="1">The sequence shown here is derived from an EMBL/GenBank/DDBJ whole genome shotgun (WGS) entry which is preliminary data.</text>
</comment>
<accession>A0ABD1LFB6</accession>
<sequence length="50" mass="5598">MLPNGFIPFVANPKRMFLASLPNSGNMESTFFHYEQSTGPHSTGLSNLRR</sequence>
<dbReference type="AlphaFoldDB" id="A0ABD1LFB6"/>
<dbReference type="EMBL" id="JBGMDY010000009">
    <property type="protein sequence ID" value="KAL2322023.1"/>
    <property type="molecule type" value="Genomic_DNA"/>
</dbReference>
<organism evidence="1 2">
    <name type="scientific">Flemingia macrophylla</name>
    <dbReference type="NCBI Taxonomy" id="520843"/>
    <lineage>
        <taxon>Eukaryota</taxon>
        <taxon>Viridiplantae</taxon>
        <taxon>Streptophyta</taxon>
        <taxon>Embryophyta</taxon>
        <taxon>Tracheophyta</taxon>
        <taxon>Spermatophyta</taxon>
        <taxon>Magnoliopsida</taxon>
        <taxon>eudicotyledons</taxon>
        <taxon>Gunneridae</taxon>
        <taxon>Pentapetalae</taxon>
        <taxon>rosids</taxon>
        <taxon>fabids</taxon>
        <taxon>Fabales</taxon>
        <taxon>Fabaceae</taxon>
        <taxon>Papilionoideae</taxon>
        <taxon>50 kb inversion clade</taxon>
        <taxon>NPAAA clade</taxon>
        <taxon>indigoferoid/millettioid clade</taxon>
        <taxon>Phaseoleae</taxon>
        <taxon>Flemingia</taxon>
    </lineage>
</organism>
<keyword evidence="2" id="KW-1185">Reference proteome</keyword>
<name>A0ABD1LFB6_9FABA</name>
<proteinExistence type="predicted"/>